<gene>
    <name evidence="5" type="ORF">GCM10023321_18320</name>
</gene>
<accession>A0ABP9PSX8</accession>
<evidence type="ECO:0000256" key="1">
    <source>
        <dbReference type="ARBA" id="ARBA00022679"/>
    </source>
</evidence>
<keyword evidence="1" id="KW-0808">Transferase</keyword>
<evidence type="ECO:0000256" key="3">
    <source>
        <dbReference type="SAM" id="MobiDB-lite"/>
    </source>
</evidence>
<keyword evidence="6" id="KW-1185">Reference proteome</keyword>
<evidence type="ECO:0000259" key="4">
    <source>
        <dbReference type="PROSITE" id="PS51186"/>
    </source>
</evidence>
<feature type="domain" description="N-acetyltransferase" evidence="4">
    <location>
        <begin position="10"/>
        <end position="164"/>
    </location>
</feature>
<evidence type="ECO:0000256" key="2">
    <source>
        <dbReference type="ARBA" id="ARBA00023315"/>
    </source>
</evidence>
<keyword evidence="2" id="KW-0012">Acyltransferase</keyword>
<sequence length="165" mass="17926">MNAGPDRPEIYFRAFEYGEAHESLLVVMRASAQAEMPDHPDMIPPPGPELEPANRGAYLVAYANRRPAASGGYRTYPGDPTGETAEIVRVYVNPGARGSGVGRALINELEEAAKDDEYRRVVMHLSDNQPAAKALYEILGYRPLPGVSPDEGPGGRLTFAKDLTE</sequence>
<dbReference type="Pfam" id="PF00583">
    <property type="entry name" value="Acetyltransf_1"/>
    <property type="match status" value="1"/>
</dbReference>
<dbReference type="InterPro" id="IPR000182">
    <property type="entry name" value="GNAT_dom"/>
</dbReference>
<name>A0ABP9PSX8_9PSEU</name>
<protein>
    <recommendedName>
        <fullName evidence="4">N-acetyltransferase domain-containing protein</fullName>
    </recommendedName>
</protein>
<dbReference type="PANTHER" id="PTHR43877:SF2">
    <property type="entry name" value="AMINOALKYLPHOSPHONATE N-ACETYLTRANSFERASE-RELATED"/>
    <property type="match status" value="1"/>
</dbReference>
<proteinExistence type="predicted"/>
<evidence type="ECO:0000313" key="6">
    <source>
        <dbReference type="Proteomes" id="UP001428817"/>
    </source>
</evidence>
<dbReference type="PANTHER" id="PTHR43877">
    <property type="entry name" value="AMINOALKYLPHOSPHONATE N-ACETYLTRANSFERASE-RELATED-RELATED"/>
    <property type="match status" value="1"/>
</dbReference>
<dbReference type="PROSITE" id="PS51186">
    <property type="entry name" value="GNAT"/>
    <property type="match status" value="1"/>
</dbReference>
<dbReference type="Gene3D" id="3.40.630.30">
    <property type="match status" value="1"/>
</dbReference>
<dbReference type="CDD" id="cd04301">
    <property type="entry name" value="NAT_SF"/>
    <property type="match status" value="1"/>
</dbReference>
<dbReference type="SUPFAM" id="SSF55729">
    <property type="entry name" value="Acyl-CoA N-acyltransferases (Nat)"/>
    <property type="match status" value="1"/>
</dbReference>
<dbReference type="InterPro" id="IPR016181">
    <property type="entry name" value="Acyl_CoA_acyltransferase"/>
</dbReference>
<dbReference type="EMBL" id="BAABJP010000007">
    <property type="protein sequence ID" value="GAA5151381.1"/>
    <property type="molecule type" value="Genomic_DNA"/>
</dbReference>
<dbReference type="RefSeq" id="WP_185064553.1">
    <property type="nucleotide sequence ID" value="NZ_BAABJP010000007.1"/>
</dbReference>
<dbReference type="Proteomes" id="UP001428817">
    <property type="component" value="Unassembled WGS sequence"/>
</dbReference>
<dbReference type="InterPro" id="IPR050832">
    <property type="entry name" value="Bact_Acetyltransf"/>
</dbReference>
<comment type="caution">
    <text evidence="5">The sequence shown here is derived from an EMBL/GenBank/DDBJ whole genome shotgun (WGS) entry which is preliminary data.</text>
</comment>
<feature type="region of interest" description="Disordered" evidence="3">
    <location>
        <begin position="145"/>
        <end position="165"/>
    </location>
</feature>
<reference evidence="6" key="1">
    <citation type="journal article" date="2019" name="Int. J. Syst. Evol. Microbiol.">
        <title>The Global Catalogue of Microorganisms (GCM) 10K type strain sequencing project: providing services to taxonomists for standard genome sequencing and annotation.</title>
        <authorList>
            <consortium name="The Broad Institute Genomics Platform"/>
            <consortium name="The Broad Institute Genome Sequencing Center for Infectious Disease"/>
            <person name="Wu L."/>
            <person name="Ma J."/>
        </authorList>
    </citation>
    <scope>NUCLEOTIDE SEQUENCE [LARGE SCALE GENOMIC DNA]</scope>
    <source>
        <strain evidence="6">JCM 18303</strain>
    </source>
</reference>
<evidence type="ECO:0000313" key="5">
    <source>
        <dbReference type="EMBL" id="GAA5151381.1"/>
    </source>
</evidence>
<organism evidence="5 6">
    <name type="scientific">Pseudonocardia eucalypti</name>
    <dbReference type="NCBI Taxonomy" id="648755"/>
    <lineage>
        <taxon>Bacteria</taxon>
        <taxon>Bacillati</taxon>
        <taxon>Actinomycetota</taxon>
        <taxon>Actinomycetes</taxon>
        <taxon>Pseudonocardiales</taxon>
        <taxon>Pseudonocardiaceae</taxon>
        <taxon>Pseudonocardia</taxon>
    </lineage>
</organism>